<dbReference type="Proteomes" id="UP000823046">
    <property type="component" value="Unassembled WGS sequence"/>
</dbReference>
<reference evidence="1 2" key="1">
    <citation type="journal article" date="2020" name="bioRxiv">
        <title>Metabolic contributions of an alphaproteobacterial endosymbiont in the apicomplexan Cardiosporidium cionae.</title>
        <authorList>
            <person name="Hunter E.S."/>
            <person name="Paight C.J."/>
            <person name="Lane C.E."/>
        </authorList>
    </citation>
    <scope>NUCLEOTIDE SEQUENCE [LARGE SCALE GENOMIC DNA]</scope>
    <source>
        <strain evidence="1">ESH_2018</strain>
    </source>
</reference>
<gene>
    <name evidence="1" type="ORF">IE077_000121</name>
</gene>
<evidence type="ECO:0000313" key="2">
    <source>
        <dbReference type="Proteomes" id="UP000823046"/>
    </source>
</evidence>
<organism evidence="1 2">
    <name type="scientific">Cardiosporidium cionae</name>
    <dbReference type="NCBI Taxonomy" id="476202"/>
    <lineage>
        <taxon>Eukaryota</taxon>
        <taxon>Sar</taxon>
        <taxon>Alveolata</taxon>
        <taxon>Apicomplexa</taxon>
        <taxon>Aconoidasida</taxon>
        <taxon>Nephromycida</taxon>
        <taxon>Cardiosporidium</taxon>
    </lineage>
</organism>
<proteinExistence type="predicted"/>
<protein>
    <submittedName>
        <fullName evidence="1">Uncharacterized protein</fullName>
    </submittedName>
</protein>
<evidence type="ECO:0000313" key="1">
    <source>
        <dbReference type="EMBL" id="KAF8819282.1"/>
    </source>
</evidence>
<dbReference type="EMBL" id="JADAQX010000841">
    <property type="protein sequence ID" value="KAF8819282.1"/>
    <property type="molecule type" value="Genomic_DNA"/>
</dbReference>
<name>A0ABQ7J5L4_9APIC</name>
<accession>A0ABQ7J5L4</accession>
<sequence length="78" mass="9206">MLRLSSTLFGRIKSGWTYKLRRYRTPVRWNLPRWLTKTEYKTPKFGRPGSLTSVVESEIVTREKLDPAYKNKTAAWAD</sequence>
<comment type="caution">
    <text evidence="1">The sequence shown here is derived from an EMBL/GenBank/DDBJ whole genome shotgun (WGS) entry which is preliminary data.</text>
</comment>
<keyword evidence="2" id="KW-1185">Reference proteome</keyword>